<feature type="compositionally biased region" description="Polar residues" evidence="6">
    <location>
        <begin position="375"/>
        <end position="398"/>
    </location>
</feature>
<dbReference type="InterPro" id="IPR043428">
    <property type="entry name" value="LivM-like"/>
</dbReference>
<proteinExistence type="predicted"/>
<dbReference type="InterPro" id="IPR017778">
    <property type="entry name" value="ABC_transptr_urea_perm_UrtC"/>
</dbReference>
<dbReference type="Pfam" id="PF02653">
    <property type="entry name" value="BPD_transp_2"/>
    <property type="match status" value="1"/>
</dbReference>
<feature type="transmembrane region" description="Helical" evidence="7">
    <location>
        <begin position="123"/>
        <end position="146"/>
    </location>
</feature>
<evidence type="ECO:0000256" key="2">
    <source>
        <dbReference type="ARBA" id="ARBA00022475"/>
    </source>
</evidence>
<keyword evidence="5 7" id="KW-0472">Membrane</keyword>
<dbReference type="PANTHER" id="PTHR30482:SF4">
    <property type="entry name" value="SLR1201 PROTEIN"/>
    <property type="match status" value="1"/>
</dbReference>
<evidence type="ECO:0000256" key="7">
    <source>
        <dbReference type="SAM" id="Phobius"/>
    </source>
</evidence>
<protein>
    <submittedName>
        <fullName evidence="8">Urea ABC transporter permease subunit UrtC</fullName>
    </submittedName>
</protein>
<dbReference type="EMBL" id="JBHRSZ010000004">
    <property type="protein sequence ID" value="MFC3151291.1"/>
    <property type="molecule type" value="Genomic_DNA"/>
</dbReference>
<evidence type="ECO:0000256" key="6">
    <source>
        <dbReference type="SAM" id="MobiDB-lite"/>
    </source>
</evidence>
<evidence type="ECO:0000256" key="5">
    <source>
        <dbReference type="ARBA" id="ARBA00023136"/>
    </source>
</evidence>
<keyword evidence="3 7" id="KW-0812">Transmembrane</keyword>
<organism evidence="8 9">
    <name type="scientific">Litoribrevibacter euphylliae</name>
    <dbReference type="NCBI Taxonomy" id="1834034"/>
    <lineage>
        <taxon>Bacteria</taxon>
        <taxon>Pseudomonadati</taxon>
        <taxon>Pseudomonadota</taxon>
        <taxon>Gammaproteobacteria</taxon>
        <taxon>Oceanospirillales</taxon>
        <taxon>Oceanospirillaceae</taxon>
        <taxon>Litoribrevibacter</taxon>
    </lineage>
</organism>
<keyword evidence="2" id="KW-1003">Cell membrane</keyword>
<gene>
    <name evidence="8" type="primary">urtC</name>
    <name evidence="8" type="ORF">ACFOEK_09665</name>
</gene>
<feature type="transmembrane region" description="Helical" evidence="7">
    <location>
        <begin position="153"/>
        <end position="172"/>
    </location>
</feature>
<dbReference type="CDD" id="cd06581">
    <property type="entry name" value="TM_PBP1_LivM_like"/>
    <property type="match status" value="1"/>
</dbReference>
<evidence type="ECO:0000256" key="3">
    <source>
        <dbReference type="ARBA" id="ARBA00022692"/>
    </source>
</evidence>
<feature type="transmembrane region" description="Helical" evidence="7">
    <location>
        <begin position="201"/>
        <end position="222"/>
    </location>
</feature>
<feature type="transmembrane region" description="Helical" evidence="7">
    <location>
        <begin position="15"/>
        <end position="33"/>
    </location>
</feature>
<dbReference type="InterPro" id="IPR001851">
    <property type="entry name" value="ABC_transp_permease"/>
</dbReference>
<evidence type="ECO:0000313" key="9">
    <source>
        <dbReference type="Proteomes" id="UP001595476"/>
    </source>
</evidence>
<sequence length="432" mass="46740">MSFVYDKLLGGKQGMVGLLILAALILVVFPLFLDAFRLNLVGKYLTYAFAAVSLVLLWGYGGTLSLGQGIFFGLGGYAMAMFLKLEASTPENTAIQSTPGIPDFMDWNQLTALPWFWEPFNSLAFTIAAILIVPAAFAFLIGVAMFKRRVGGVYFAIITQVIAVILTVLIVGQQGYTGGINGITDLRTLNGWDITSDFAKYVFYFINAGLLLAVILLARWVLTSKFGRLLLAIRDKEDRVRFSGYDVANFKIFIFCLAAVISAIGGAMFTLQVGFMSPSFVGIVPSIEMVIFAAVGGRMSLIGAVYGTLVINFGKTAFSESFPELWLFLMGGLFIAVVMFFPNGLAGLWQDYGHYLTRYFKFKRFGAQTASAQSLGSPQSAASDLSDNNDMESSSQNHAKAADSGATEKDKMSSKGSTAGMVQRSNETGLGV</sequence>
<feature type="transmembrane region" description="Helical" evidence="7">
    <location>
        <begin position="289"/>
        <end position="313"/>
    </location>
</feature>
<keyword evidence="4 7" id="KW-1133">Transmembrane helix</keyword>
<dbReference type="Proteomes" id="UP001595476">
    <property type="component" value="Unassembled WGS sequence"/>
</dbReference>
<dbReference type="RefSeq" id="WP_386719781.1">
    <property type="nucleotide sequence ID" value="NZ_JBHRSZ010000004.1"/>
</dbReference>
<feature type="transmembrane region" description="Helical" evidence="7">
    <location>
        <begin position="45"/>
        <end position="74"/>
    </location>
</feature>
<name>A0ABV7HF04_9GAMM</name>
<keyword evidence="9" id="KW-1185">Reference proteome</keyword>
<dbReference type="PANTHER" id="PTHR30482">
    <property type="entry name" value="HIGH-AFFINITY BRANCHED-CHAIN AMINO ACID TRANSPORT SYSTEM PERMEASE"/>
    <property type="match status" value="1"/>
</dbReference>
<feature type="transmembrane region" description="Helical" evidence="7">
    <location>
        <begin position="243"/>
        <end position="269"/>
    </location>
</feature>
<feature type="region of interest" description="Disordered" evidence="6">
    <location>
        <begin position="375"/>
        <end position="432"/>
    </location>
</feature>
<comment type="caution">
    <text evidence="8">The sequence shown here is derived from an EMBL/GenBank/DDBJ whole genome shotgun (WGS) entry which is preliminary data.</text>
</comment>
<evidence type="ECO:0000256" key="1">
    <source>
        <dbReference type="ARBA" id="ARBA00004429"/>
    </source>
</evidence>
<accession>A0ABV7HF04</accession>
<feature type="compositionally biased region" description="Polar residues" evidence="6">
    <location>
        <begin position="423"/>
        <end position="432"/>
    </location>
</feature>
<feature type="transmembrane region" description="Helical" evidence="7">
    <location>
        <begin position="325"/>
        <end position="349"/>
    </location>
</feature>
<dbReference type="NCBIfam" id="TIGR03408">
    <property type="entry name" value="urea_trans_UrtC"/>
    <property type="match status" value="1"/>
</dbReference>
<evidence type="ECO:0000256" key="4">
    <source>
        <dbReference type="ARBA" id="ARBA00022989"/>
    </source>
</evidence>
<comment type="subcellular location">
    <subcellularLocation>
        <location evidence="1">Cell inner membrane</location>
        <topology evidence="1">Multi-pass membrane protein</topology>
    </subcellularLocation>
</comment>
<reference evidence="9" key="1">
    <citation type="journal article" date="2019" name="Int. J. Syst. Evol. Microbiol.">
        <title>The Global Catalogue of Microorganisms (GCM) 10K type strain sequencing project: providing services to taxonomists for standard genome sequencing and annotation.</title>
        <authorList>
            <consortium name="The Broad Institute Genomics Platform"/>
            <consortium name="The Broad Institute Genome Sequencing Center for Infectious Disease"/>
            <person name="Wu L."/>
            <person name="Ma J."/>
        </authorList>
    </citation>
    <scope>NUCLEOTIDE SEQUENCE [LARGE SCALE GENOMIC DNA]</scope>
    <source>
        <strain evidence="9">KCTC 52438</strain>
    </source>
</reference>
<evidence type="ECO:0000313" key="8">
    <source>
        <dbReference type="EMBL" id="MFC3151291.1"/>
    </source>
</evidence>